<evidence type="ECO:0000313" key="2">
    <source>
        <dbReference type="Proteomes" id="UP000186955"/>
    </source>
</evidence>
<dbReference type="Gene3D" id="2.60.270.20">
    <property type="entry name" value="Cytolysin/lectin"/>
    <property type="match status" value="1"/>
</dbReference>
<gene>
    <name evidence="1" type="ORF">PENSUB_7623</name>
</gene>
<dbReference type="GO" id="GO:0030246">
    <property type="term" value="F:carbohydrate binding"/>
    <property type="evidence" value="ECO:0007669"/>
    <property type="project" value="UniProtKB-KW"/>
</dbReference>
<protein>
    <submittedName>
        <fullName evidence="1">Boletus edulis lectin</fullName>
    </submittedName>
</protein>
<keyword evidence="1" id="KW-0430">Lectin</keyword>
<organism evidence="1 2">
    <name type="scientific">Penicillium subrubescens</name>
    <dbReference type="NCBI Taxonomy" id="1316194"/>
    <lineage>
        <taxon>Eukaryota</taxon>
        <taxon>Fungi</taxon>
        <taxon>Dikarya</taxon>
        <taxon>Ascomycota</taxon>
        <taxon>Pezizomycotina</taxon>
        <taxon>Eurotiomycetes</taxon>
        <taxon>Eurotiomycetidae</taxon>
        <taxon>Eurotiales</taxon>
        <taxon>Aspergillaceae</taxon>
        <taxon>Penicillium</taxon>
    </lineage>
</organism>
<dbReference type="AlphaFoldDB" id="A0A1Q5TLE6"/>
<reference evidence="1 2" key="1">
    <citation type="submission" date="2016-10" db="EMBL/GenBank/DDBJ databases">
        <title>Genome sequence of the ascomycete fungus Penicillium subrubescens.</title>
        <authorList>
            <person name="De Vries R.P."/>
            <person name="Peng M."/>
            <person name="Dilokpimol A."/>
            <person name="Hilden K."/>
            <person name="Makela M.R."/>
            <person name="Grigoriev I."/>
            <person name="Riley R."/>
            <person name="Granchi Z."/>
        </authorList>
    </citation>
    <scope>NUCLEOTIDE SEQUENCE [LARGE SCALE GENOMIC DNA]</scope>
    <source>
        <strain evidence="1 2">CBS 132785</strain>
    </source>
</reference>
<sequence>MPYILPVMIVNNTDDVRKVVEKTCWYYANGGTWADDNSHNLVLEMGGSGTSGMLRIKAASGYTFSVIVGFHNSEFWCDAQVVLPDDDTAVKLHPEYYIAEMIQREPRPSSREGAEG</sequence>
<name>A0A1Q5TLE6_9EURO</name>
<dbReference type="Pfam" id="PF07367">
    <property type="entry name" value="FB_lectin"/>
    <property type="match status" value="1"/>
</dbReference>
<keyword evidence="2" id="KW-1185">Reference proteome</keyword>
<dbReference type="InterPro" id="IPR009960">
    <property type="entry name" value="Fruit_body_lectin_fun"/>
</dbReference>
<dbReference type="EMBL" id="MNBE01000642">
    <property type="protein sequence ID" value="OKP01042.1"/>
    <property type="molecule type" value="Genomic_DNA"/>
</dbReference>
<evidence type="ECO:0000313" key="1">
    <source>
        <dbReference type="EMBL" id="OKP01042.1"/>
    </source>
</evidence>
<comment type="caution">
    <text evidence="1">The sequence shown here is derived from an EMBL/GenBank/DDBJ whole genome shotgun (WGS) entry which is preliminary data.</text>
</comment>
<accession>A0A1Q5TLE6</accession>
<dbReference type="Proteomes" id="UP000186955">
    <property type="component" value="Unassembled WGS sequence"/>
</dbReference>
<dbReference type="STRING" id="1316194.A0A1Q5TLE6"/>
<dbReference type="SUPFAM" id="SSF63724">
    <property type="entry name" value="Cytolysin/lectin"/>
    <property type="match status" value="1"/>
</dbReference>
<dbReference type="InterPro" id="IPR015926">
    <property type="entry name" value="Cytolysin/lectin"/>
</dbReference>
<proteinExistence type="predicted"/>